<protein>
    <submittedName>
        <fullName evidence="3">DUF128 domain-containing protein</fullName>
    </submittedName>
</protein>
<feature type="domain" description="NrpR regulatory" evidence="1">
    <location>
        <begin position="84"/>
        <end position="321"/>
    </location>
</feature>
<name>A0A8J6T8Q5_9BACT</name>
<dbReference type="InterPro" id="IPR038982">
    <property type="entry name" value="NrpR"/>
</dbReference>
<evidence type="ECO:0000313" key="3">
    <source>
        <dbReference type="EMBL" id="MBC8207681.1"/>
    </source>
</evidence>
<dbReference type="PANTHER" id="PTHR41964:SF1">
    <property type="entry name" value="GLOBAL NITROGEN REGULATOR NRPR"/>
    <property type="match status" value="1"/>
</dbReference>
<dbReference type="PANTHER" id="PTHR41964">
    <property type="entry name" value="GLOBAL NITROGEN REGULATOR NRPR"/>
    <property type="match status" value="1"/>
</dbReference>
<dbReference type="Pfam" id="PF08461">
    <property type="entry name" value="WHD_RNase_R"/>
    <property type="match status" value="1"/>
</dbReference>
<dbReference type="InterPro" id="IPR013668">
    <property type="entry name" value="RNase_R_HTH_12"/>
</dbReference>
<evidence type="ECO:0000259" key="1">
    <source>
        <dbReference type="Pfam" id="PF01995"/>
    </source>
</evidence>
<evidence type="ECO:0000259" key="2">
    <source>
        <dbReference type="Pfam" id="PF08461"/>
    </source>
</evidence>
<feature type="domain" description="Ribonuclease R winged-helix" evidence="2">
    <location>
        <begin position="11"/>
        <end position="75"/>
    </location>
</feature>
<dbReference type="Gene3D" id="3.30.70.1360">
    <property type="entry name" value="mj0159-like"/>
    <property type="match status" value="2"/>
</dbReference>
<proteinExistence type="predicted"/>
<dbReference type="AlphaFoldDB" id="A0A8J6T8Q5"/>
<dbReference type="EMBL" id="JACNLK010000009">
    <property type="protein sequence ID" value="MBC8207681.1"/>
    <property type="molecule type" value="Genomic_DNA"/>
</dbReference>
<organism evidence="3 4">
    <name type="scientific">Candidatus Desulfatifera sulfidica</name>
    <dbReference type="NCBI Taxonomy" id="2841691"/>
    <lineage>
        <taxon>Bacteria</taxon>
        <taxon>Pseudomonadati</taxon>
        <taxon>Thermodesulfobacteriota</taxon>
        <taxon>Desulfobulbia</taxon>
        <taxon>Desulfobulbales</taxon>
        <taxon>Desulfobulbaceae</taxon>
        <taxon>Candidatus Desulfatifera</taxon>
    </lineage>
</organism>
<dbReference type="InterPro" id="IPR036984">
    <property type="entry name" value="NrpR_dom_sf"/>
</dbReference>
<evidence type="ECO:0000313" key="4">
    <source>
        <dbReference type="Proteomes" id="UP000599024"/>
    </source>
</evidence>
<comment type="caution">
    <text evidence="3">The sequence shown here is derived from an EMBL/GenBank/DDBJ whole genome shotgun (WGS) entry which is preliminary data.</text>
</comment>
<gene>
    <name evidence="3" type="ORF">H8E79_00725</name>
</gene>
<dbReference type="Pfam" id="PF01995">
    <property type="entry name" value="NRD1_2"/>
    <property type="match status" value="1"/>
</dbReference>
<sequence length="335" mass="36559">MSEKTARKELVILRILKDTDVPLSSSKLLENLHAMGHDFSERTVRHYFQILDEKGLTENHGKKGRLITELGLGELARAKVFDKVGFLGAKIDQLTYKMTFDLHKRCGTVITNVSFIETKTLPRVAPLICQVYEAGYSMGTMMTLFKSGERVGNAIIPAGMTGLGTICSITLNGVLLAHGIPAHSSFGGLLELHKHKPTRFAEIIKYNGTSLDPLEVFIRSGMTDYAGAIKNGNGRIGVGFREIPADSRDNVLDLADKLKTVGLGGIMLVGWPGQPLLEIPVSDGRAGVVIIGGLNPVAILEETGTKIQSRALAGMVEYEKLFHYKEMNDRIDALL</sequence>
<accession>A0A8J6T8Q5</accession>
<dbReference type="Proteomes" id="UP000599024">
    <property type="component" value="Unassembled WGS sequence"/>
</dbReference>
<reference evidence="3 4" key="1">
    <citation type="submission" date="2020-08" db="EMBL/GenBank/DDBJ databases">
        <title>Bridging the membrane lipid divide: bacteria of the FCB group superphylum have the potential to synthesize archaeal ether lipids.</title>
        <authorList>
            <person name="Villanueva L."/>
            <person name="Von Meijenfeldt F.A.B."/>
            <person name="Westbye A.B."/>
            <person name="Yadav S."/>
            <person name="Hopmans E.C."/>
            <person name="Dutilh B.E."/>
            <person name="Sinninghe Damste J.S."/>
        </authorList>
    </citation>
    <scope>NUCLEOTIDE SEQUENCE [LARGE SCALE GENOMIC DNA]</scope>
    <source>
        <strain evidence="3">NIOZ-UU81</strain>
    </source>
</reference>
<dbReference type="InterPro" id="IPR002846">
    <property type="entry name" value="NRD"/>
</dbReference>